<name>A0A6M3KVI5_9ZZZZ</name>
<reference evidence="3" key="1">
    <citation type="submission" date="2020-03" db="EMBL/GenBank/DDBJ databases">
        <title>The deep terrestrial virosphere.</title>
        <authorList>
            <person name="Holmfeldt K."/>
            <person name="Nilsson E."/>
            <person name="Simone D."/>
            <person name="Lopez-Fernandez M."/>
            <person name="Wu X."/>
            <person name="de Brujin I."/>
            <person name="Lundin D."/>
            <person name="Andersson A."/>
            <person name="Bertilsson S."/>
            <person name="Dopson M."/>
        </authorList>
    </citation>
    <scope>NUCLEOTIDE SEQUENCE</scope>
    <source>
        <strain evidence="2">MM415A01398</strain>
        <strain evidence="3">MM415B02161</strain>
    </source>
</reference>
<dbReference type="EMBL" id="MT142254">
    <property type="protein sequence ID" value="QJA76949.1"/>
    <property type="molecule type" value="Genomic_DNA"/>
</dbReference>
<dbReference type="AlphaFoldDB" id="A0A6M3KVI5"/>
<dbReference type="EMBL" id="MT142602">
    <property type="protein sequence ID" value="QJA85900.1"/>
    <property type="molecule type" value="Genomic_DNA"/>
</dbReference>
<accession>A0A6M3KVI5</accession>
<proteinExistence type="predicted"/>
<organism evidence="3">
    <name type="scientific">viral metagenome</name>
    <dbReference type="NCBI Taxonomy" id="1070528"/>
    <lineage>
        <taxon>unclassified sequences</taxon>
        <taxon>metagenomes</taxon>
        <taxon>organismal metagenomes</taxon>
    </lineage>
</organism>
<sequence length="123" mass="14028">MNENENENVTETTEKKRQRTPKTLPRILGDFTEVMKAQANGELNGKTFEVHCDPDEIKVILERECFVTAFSEEAAIRGFLSSLPIRAVRVMRKEHESRQAKVLAEWKDSLTQVGRDAQPPEGE</sequence>
<feature type="region of interest" description="Disordered" evidence="1">
    <location>
        <begin position="1"/>
        <end position="23"/>
    </location>
</feature>
<gene>
    <name evidence="2" type="ORF">MM415A01398_0009</name>
    <name evidence="3" type="ORF">MM415B02161_0005</name>
</gene>
<evidence type="ECO:0000313" key="3">
    <source>
        <dbReference type="EMBL" id="QJA85900.1"/>
    </source>
</evidence>
<protein>
    <submittedName>
        <fullName evidence="3">Uncharacterized protein</fullName>
    </submittedName>
</protein>
<evidence type="ECO:0000256" key="1">
    <source>
        <dbReference type="SAM" id="MobiDB-lite"/>
    </source>
</evidence>
<evidence type="ECO:0000313" key="2">
    <source>
        <dbReference type="EMBL" id="QJA76949.1"/>
    </source>
</evidence>